<dbReference type="EMBL" id="QNUG01000008">
    <property type="protein sequence ID" value="REC71708.1"/>
    <property type="molecule type" value="Genomic_DNA"/>
</dbReference>
<proteinExistence type="predicted"/>
<dbReference type="AlphaFoldDB" id="A0A3D9D1C0"/>
<keyword evidence="1" id="KW-0472">Membrane</keyword>
<evidence type="ECO:0000256" key="1">
    <source>
        <dbReference type="SAM" id="Phobius"/>
    </source>
</evidence>
<comment type="caution">
    <text evidence="2">The sequence shown here is derived from an EMBL/GenBank/DDBJ whole genome shotgun (WGS) entry which is preliminary data.</text>
</comment>
<evidence type="ECO:0000313" key="3">
    <source>
        <dbReference type="Proteomes" id="UP000256326"/>
    </source>
</evidence>
<dbReference type="Proteomes" id="UP000256326">
    <property type="component" value="Unassembled WGS sequence"/>
</dbReference>
<feature type="transmembrane region" description="Helical" evidence="1">
    <location>
        <begin position="6"/>
        <end position="26"/>
    </location>
</feature>
<organism evidence="2 3">
    <name type="scientific">Epilithonimonas hispanica</name>
    <dbReference type="NCBI Taxonomy" id="358687"/>
    <lineage>
        <taxon>Bacteria</taxon>
        <taxon>Pseudomonadati</taxon>
        <taxon>Bacteroidota</taxon>
        <taxon>Flavobacteriia</taxon>
        <taxon>Flavobacteriales</taxon>
        <taxon>Weeksellaceae</taxon>
        <taxon>Chryseobacterium group</taxon>
        <taxon>Epilithonimonas</taxon>
    </lineage>
</organism>
<reference evidence="2 3" key="1">
    <citation type="journal article" date="2006" name="Int. J. Syst. Evol. Microbiol.">
        <title>Chryseobacterium hispanicum sp. nov., isolated from the drinking water distribution system of Sevilla, Spain.</title>
        <authorList>
            <person name="Gallego V."/>
            <person name="Garcia M.T."/>
            <person name="Ventosa A."/>
        </authorList>
    </citation>
    <scope>NUCLEOTIDE SEQUENCE [LARGE SCALE GENOMIC DNA]</scope>
    <source>
        <strain evidence="2 3">KCTC 22104</strain>
    </source>
</reference>
<accession>A0A3D9D1C0</accession>
<feature type="transmembrane region" description="Helical" evidence="1">
    <location>
        <begin position="86"/>
        <end position="107"/>
    </location>
</feature>
<keyword evidence="1" id="KW-1133">Transmembrane helix</keyword>
<name>A0A3D9D1C0_9FLAO</name>
<evidence type="ECO:0000313" key="2">
    <source>
        <dbReference type="EMBL" id="REC71708.1"/>
    </source>
</evidence>
<gene>
    <name evidence="2" type="ORF">DRF58_04995</name>
</gene>
<keyword evidence="3" id="KW-1185">Reference proteome</keyword>
<keyword evidence="1" id="KW-0812">Transmembrane</keyword>
<dbReference type="OrthoDB" id="1438492at2"/>
<feature type="transmembrane region" description="Helical" evidence="1">
    <location>
        <begin position="46"/>
        <end position="66"/>
    </location>
</feature>
<sequence>MINIISFIIYFLITVPVIVLVGWKCFTIGRIYLMDLFSNIRICDSVNRILLIGYYLMNIGYVTFSLSEDLKTGTIELFIVSIFTKIATTLLLIAVMHYINIFSLTYFRKQILSTFKS</sequence>
<dbReference type="RefSeq" id="WP_116033517.1">
    <property type="nucleotide sequence ID" value="NZ_JBHLVV010000094.1"/>
</dbReference>
<protein>
    <submittedName>
        <fullName evidence="2">Uncharacterized protein</fullName>
    </submittedName>
</protein>